<dbReference type="InterPro" id="IPR003495">
    <property type="entry name" value="CobW/HypB/UreG_nucleotide-bd"/>
</dbReference>
<dbReference type="SUPFAM" id="SSF90002">
    <property type="entry name" value="Hypothetical protein YjiA, C-terminal domain"/>
    <property type="match status" value="1"/>
</dbReference>
<dbReference type="Gene3D" id="3.30.1220.10">
    <property type="entry name" value="CobW-like, C-terminal domain"/>
    <property type="match status" value="1"/>
</dbReference>
<organism evidence="8 9">
    <name type="scientific">Bordetella genomosp. 11</name>
    <dbReference type="NCBI Taxonomy" id="1416808"/>
    <lineage>
        <taxon>Bacteria</taxon>
        <taxon>Pseudomonadati</taxon>
        <taxon>Pseudomonadota</taxon>
        <taxon>Betaproteobacteria</taxon>
        <taxon>Burkholderiales</taxon>
        <taxon>Alcaligenaceae</taxon>
        <taxon>Bordetella</taxon>
    </lineage>
</organism>
<keyword evidence="3" id="KW-0143">Chaperone</keyword>
<accession>A0A261UXL9</accession>
<dbReference type="Proteomes" id="UP000215767">
    <property type="component" value="Unassembled WGS sequence"/>
</dbReference>
<evidence type="ECO:0000256" key="4">
    <source>
        <dbReference type="ARBA" id="ARBA00034320"/>
    </source>
</evidence>
<dbReference type="OrthoDB" id="9808822at2"/>
<proteinExistence type="inferred from homology"/>
<evidence type="ECO:0000313" key="8">
    <source>
        <dbReference type="EMBL" id="OZI66405.1"/>
    </source>
</evidence>
<evidence type="ECO:0000256" key="5">
    <source>
        <dbReference type="ARBA" id="ARBA00045658"/>
    </source>
</evidence>
<dbReference type="InterPro" id="IPR027417">
    <property type="entry name" value="P-loop_NTPase"/>
</dbReference>
<feature type="domain" description="CobW C-terminal" evidence="7">
    <location>
        <begin position="273"/>
        <end position="372"/>
    </location>
</feature>
<comment type="catalytic activity">
    <reaction evidence="6">
        <text>GTP + H2O = GDP + phosphate + H(+)</text>
        <dbReference type="Rhea" id="RHEA:19669"/>
        <dbReference type="ChEBI" id="CHEBI:15377"/>
        <dbReference type="ChEBI" id="CHEBI:15378"/>
        <dbReference type="ChEBI" id="CHEBI:37565"/>
        <dbReference type="ChEBI" id="CHEBI:43474"/>
        <dbReference type="ChEBI" id="CHEBI:58189"/>
    </reaction>
    <physiologicalReaction direction="left-to-right" evidence="6">
        <dbReference type="Rhea" id="RHEA:19670"/>
    </physiologicalReaction>
</comment>
<evidence type="ECO:0000313" key="9">
    <source>
        <dbReference type="Proteomes" id="UP000215767"/>
    </source>
</evidence>
<dbReference type="InterPro" id="IPR036627">
    <property type="entry name" value="CobW-likC_sf"/>
</dbReference>
<dbReference type="AlphaFoldDB" id="A0A261UXL9"/>
<dbReference type="Pfam" id="PF02492">
    <property type="entry name" value="cobW"/>
    <property type="match status" value="1"/>
</dbReference>
<sequence length="372" mass="38289">MDRPTPVDLIVLSGFLGSGKTTLLVDFLRRADAGDTGVIVNEVGEIGVDGAIVADGGGGVPMTLLANGCVCCSLRSGLVDTVNALLNAPRPDGRPLARIILETSGLSRPGPIIASLADPELASHHLRLSVVTAYDCARGPLGDEQFEEAAAQFAAAQRIVLTKTDLAVHATEVESAGAAITGSAHGGRAAEQSADHPAAGDPAAALALHARRARALNPLAEIVAESDRAVAVERAFAPLPGASAVDMALGALSAAGAAATARAHAGSLRHPRIHVWRGTVRQPMAWSAFAAWLDDLAGLCGDRLLRLKALLRVTDCAEPVLIQSVGTTFGMPRRMASLSPREDVLIVITRDLDAAALRDLPSASPVVLEACA</sequence>
<dbReference type="Gene3D" id="3.40.50.300">
    <property type="entry name" value="P-loop containing nucleotide triphosphate hydrolases"/>
    <property type="match status" value="1"/>
</dbReference>
<evidence type="ECO:0000256" key="1">
    <source>
        <dbReference type="ARBA" id="ARBA00022741"/>
    </source>
</evidence>
<dbReference type="PANTHER" id="PTHR13748:SF62">
    <property type="entry name" value="COBW DOMAIN-CONTAINING PROTEIN"/>
    <property type="match status" value="1"/>
</dbReference>
<dbReference type="GO" id="GO:0005737">
    <property type="term" value="C:cytoplasm"/>
    <property type="evidence" value="ECO:0007669"/>
    <property type="project" value="TreeGrafter"/>
</dbReference>
<keyword evidence="1" id="KW-0547">Nucleotide-binding</keyword>
<dbReference type="PANTHER" id="PTHR13748">
    <property type="entry name" value="COBW-RELATED"/>
    <property type="match status" value="1"/>
</dbReference>
<gene>
    <name evidence="8" type="ORF">CAL28_01280</name>
</gene>
<protein>
    <submittedName>
        <fullName evidence="8">Cobalamin biosynthesis protein CobW</fullName>
    </submittedName>
</protein>
<dbReference type="SMART" id="SM00833">
    <property type="entry name" value="CobW_C"/>
    <property type="match status" value="1"/>
</dbReference>
<keyword evidence="2" id="KW-0378">Hydrolase</keyword>
<comment type="function">
    <text evidence="5">Zinc chaperone that directly transfers zinc cofactor to target proteins, thereby activating them. Zinc is transferred from the CXCC motif in the GTPase domain to the zinc binding site in target proteins in a process requiring GTP hydrolysis.</text>
</comment>
<keyword evidence="9" id="KW-1185">Reference proteome</keyword>
<reference evidence="9" key="1">
    <citation type="submission" date="2017-05" db="EMBL/GenBank/DDBJ databases">
        <title>Complete and WGS of Bordetella genogroups.</title>
        <authorList>
            <person name="Spilker T."/>
            <person name="Lipuma J."/>
        </authorList>
    </citation>
    <scope>NUCLEOTIDE SEQUENCE [LARGE SCALE GENOMIC DNA]</scope>
    <source>
        <strain evidence="9">AU8856</strain>
    </source>
</reference>
<dbReference type="EMBL" id="NEVS01000001">
    <property type="protein sequence ID" value="OZI66405.1"/>
    <property type="molecule type" value="Genomic_DNA"/>
</dbReference>
<dbReference type="InterPro" id="IPR051316">
    <property type="entry name" value="Zinc-reg_GTPase_activator"/>
</dbReference>
<dbReference type="Pfam" id="PF07683">
    <property type="entry name" value="CobW_C"/>
    <property type="match status" value="1"/>
</dbReference>
<comment type="caution">
    <text evidence="8">The sequence shown here is derived from an EMBL/GenBank/DDBJ whole genome shotgun (WGS) entry which is preliminary data.</text>
</comment>
<dbReference type="GO" id="GO:0000166">
    <property type="term" value="F:nucleotide binding"/>
    <property type="evidence" value="ECO:0007669"/>
    <property type="project" value="UniProtKB-KW"/>
</dbReference>
<evidence type="ECO:0000259" key="7">
    <source>
        <dbReference type="SMART" id="SM00833"/>
    </source>
</evidence>
<evidence type="ECO:0000256" key="3">
    <source>
        <dbReference type="ARBA" id="ARBA00023186"/>
    </source>
</evidence>
<dbReference type="InterPro" id="IPR011629">
    <property type="entry name" value="CobW-like_C"/>
</dbReference>
<dbReference type="RefSeq" id="WP_094839616.1">
    <property type="nucleotide sequence ID" value="NZ_NEVS01000001.1"/>
</dbReference>
<evidence type="ECO:0000256" key="6">
    <source>
        <dbReference type="ARBA" id="ARBA00049117"/>
    </source>
</evidence>
<evidence type="ECO:0000256" key="2">
    <source>
        <dbReference type="ARBA" id="ARBA00022801"/>
    </source>
</evidence>
<dbReference type="SUPFAM" id="SSF52540">
    <property type="entry name" value="P-loop containing nucleoside triphosphate hydrolases"/>
    <property type="match status" value="1"/>
</dbReference>
<dbReference type="GO" id="GO:0016787">
    <property type="term" value="F:hydrolase activity"/>
    <property type="evidence" value="ECO:0007669"/>
    <property type="project" value="UniProtKB-KW"/>
</dbReference>
<comment type="similarity">
    <text evidence="4">Belongs to the SIMIBI class G3E GTPase family. ZNG1 subfamily.</text>
</comment>
<name>A0A261UXL9_9BORD</name>